<sequence>MLSPFPGMDPYLEQPAFWSSFHSRLMVAIADAIEPQLSPQYYVEVETRTYHDDGEDGLLIGIPDAIVFSGQSDVTPQLLVEDSSVATQSRPERVSVPMSVAVKERYLEVREIVTDEVITVIELLSPKNKRSGEGRIAYEKKRRAILSSATHLVELDLLRGNKPMAILGMRSKTAYRILVSRSHQRPAADLYSVMLQQELPSFPVPLKLNDPEPSVSLQEIFNGVYERARYATRIDYHLPVPPPALSEADRQWVEALLAPIRHS</sequence>
<keyword evidence="2" id="KW-1185">Reference proteome</keyword>
<name>A0A8J6XKY1_9CYAN</name>
<accession>A0A8J6XKY1</accession>
<dbReference type="InterPro" id="IPR025132">
    <property type="entry name" value="DUF4058"/>
</dbReference>
<comment type="caution">
    <text evidence="1">The sequence shown here is derived from an EMBL/GenBank/DDBJ whole genome shotgun (WGS) entry which is preliminary data.</text>
</comment>
<proteinExistence type="predicted"/>
<reference evidence="1" key="1">
    <citation type="submission" date="2020-09" db="EMBL/GenBank/DDBJ databases">
        <title>Iningainema tapete sp. nov. (Scytonemataceae, Cyanobacteria) from greenhouses in central Florida (USA) produces two types of nodularin with biosynthetic potential for microcystin-LR and anabaenopeptins.</title>
        <authorList>
            <person name="Berthold D.E."/>
            <person name="Lefler F.W."/>
            <person name="Huang I.-S."/>
            <person name="Abdulla H."/>
            <person name="Zimba P.V."/>
            <person name="Laughinghouse H.D. IV."/>
        </authorList>
    </citation>
    <scope>NUCLEOTIDE SEQUENCE</scope>
    <source>
        <strain evidence="1">BLCCT55</strain>
    </source>
</reference>
<evidence type="ECO:0000313" key="1">
    <source>
        <dbReference type="EMBL" id="MBD2776633.1"/>
    </source>
</evidence>
<dbReference type="Pfam" id="PF13267">
    <property type="entry name" value="DUF4058"/>
    <property type="match status" value="1"/>
</dbReference>
<dbReference type="EMBL" id="JACXAE010000098">
    <property type="protein sequence ID" value="MBD2776633.1"/>
    <property type="molecule type" value="Genomic_DNA"/>
</dbReference>
<evidence type="ECO:0000313" key="2">
    <source>
        <dbReference type="Proteomes" id="UP000629098"/>
    </source>
</evidence>
<gene>
    <name evidence="1" type="ORF">ICL16_32425</name>
</gene>
<dbReference type="Proteomes" id="UP000629098">
    <property type="component" value="Unassembled WGS sequence"/>
</dbReference>
<dbReference type="AlphaFoldDB" id="A0A8J6XKY1"/>
<organism evidence="1 2">
    <name type="scientific">Iningainema tapete BLCC-T55</name>
    <dbReference type="NCBI Taxonomy" id="2748662"/>
    <lineage>
        <taxon>Bacteria</taxon>
        <taxon>Bacillati</taxon>
        <taxon>Cyanobacteriota</taxon>
        <taxon>Cyanophyceae</taxon>
        <taxon>Nostocales</taxon>
        <taxon>Scytonemataceae</taxon>
        <taxon>Iningainema tapete</taxon>
    </lineage>
</organism>
<protein>
    <submittedName>
        <fullName evidence="1">DUF4058 family protein</fullName>
    </submittedName>
</protein>